<dbReference type="EMBL" id="ASPP01024928">
    <property type="protein sequence ID" value="ETO08495.1"/>
    <property type="molecule type" value="Genomic_DNA"/>
</dbReference>
<dbReference type="Proteomes" id="UP000023152">
    <property type="component" value="Unassembled WGS sequence"/>
</dbReference>
<feature type="region of interest" description="Disordered" evidence="1">
    <location>
        <begin position="1"/>
        <end position="50"/>
    </location>
</feature>
<dbReference type="Gene3D" id="2.30.30.140">
    <property type="match status" value="2"/>
</dbReference>
<organism evidence="2 3">
    <name type="scientific">Reticulomyxa filosa</name>
    <dbReference type="NCBI Taxonomy" id="46433"/>
    <lineage>
        <taxon>Eukaryota</taxon>
        <taxon>Sar</taxon>
        <taxon>Rhizaria</taxon>
        <taxon>Retaria</taxon>
        <taxon>Foraminifera</taxon>
        <taxon>Monothalamids</taxon>
        <taxon>Reticulomyxidae</taxon>
        <taxon>Reticulomyxa</taxon>
    </lineage>
</organism>
<proteinExistence type="predicted"/>
<protein>
    <recommendedName>
        <fullName evidence="4">Tudor-knot domain-containing protein</fullName>
    </recommendedName>
</protein>
<evidence type="ECO:0008006" key="4">
    <source>
        <dbReference type="Google" id="ProtNLM"/>
    </source>
</evidence>
<dbReference type="OrthoDB" id="787137at2759"/>
<accession>X6M636</accession>
<evidence type="ECO:0000256" key="1">
    <source>
        <dbReference type="SAM" id="MobiDB-lite"/>
    </source>
</evidence>
<dbReference type="AlphaFoldDB" id="X6M636"/>
<evidence type="ECO:0000313" key="3">
    <source>
        <dbReference type="Proteomes" id="UP000023152"/>
    </source>
</evidence>
<comment type="caution">
    <text evidence="2">The sequence shown here is derived from an EMBL/GenBank/DDBJ whole genome shotgun (WGS) entry which is preliminary data.</text>
</comment>
<reference evidence="2 3" key="1">
    <citation type="journal article" date="2013" name="Curr. Biol.">
        <title>The Genome of the Foraminiferan Reticulomyxa filosa.</title>
        <authorList>
            <person name="Glockner G."/>
            <person name="Hulsmann N."/>
            <person name="Schleicher M."/>
            <person name="Noegel A.A."/>
            <person name="Eichinger L."/>
            <person name="Gallinger C."/>
            <person name="Pawlowski J."/>
            <person name="Sierra R."/>
            <person name="Euteneuer U."/>
            <person name="Pillet L."/>
            <person name="Moustafa A."/>
            <person name="Platzer M."/>
            <person name="Groth M."/>
            <person name="Szafranski K."/>
            <person name="Schliwa M."/>
        </authorList>
    </citation>
    <scope>NUCLEOTIDE SEQUENCE [LARGE SCALE GENOMIC DNA]</scope>
</reference>
<gene>
    <name evidence="2" type="ORF">RFI_28892</name>
</gene>
<sequence>MVVFSALSLPPPPSEEAEEPNPESDVIHTTEIVSSSLSLPPPPPEEPEEPNVIHTVEVNGETENGPIPEKRYYELVFDNSKQSQVKRTWILTRKQIHWRECEVIDERHDAIKVHYISYHSKFDEWIDKSSHRIRAMREHAQLQKGDNVSAWYPKLNQWREAEVEEVDAEKKRIRIAYVYTADVAYVPFSSSKISVIHKNPVCFVFFLHLQETQIHPAFFGVHRLILSMARWMNHTN</sequence>
<dbReference type="InterPro" id="IPR016197">
    <property type="entry name" value="Chromo-like_dom_sf"/>
</dbReference>
<keyword evidence="3" id="KW-1185">Reference proteome</keyword>
<evidence type="ECO:0000313" key="2">
    <source>
        <dbReference type="EMBL" id="ETO08495.1"/>
    </source>
</evidence>
<name>X6M636_RETFI</name>
<dbReference type="SUPFAM" id="SSF54160">
    <property type="entry name" value="Chromo domain-like"/>
    <property type="match status" value="1"/>
</dbReference>